<dbReference type="AlphaFoldDB" id="W9V1G7"/>
<protein>
    <recommendedName>
        <fullName evidence="1">Beta-lactamase hydrolase-like protein phosphatase-like domain-containing protein</fullName>
    </recommendedName>
</protein>
<sequence>MDIKALEPGFSICHAIQISDVSRIKALGFKSVICNRVPGEADDYQHDSSLRQAIEAEGLLWKEIPVVPGEYTEEAIEAFGHAIEELPTPILAFCRTGRRAVSLWVHNQVKLQDCDLGALLNAAHAAGHDLQDSRPALEKRMANKA</sequence>
<dbReference type="GO" id="GO:0016787">
    <property type="term" value="F:hydrolase activity"/>
    <property type="evidence" value="ECO:0007669"/>
    <property type="project" value="InterPro"/>
</dbReference>
<dbReference type="Proteomes" id="UP000019464">
    <property type="component" value="Unassembled WGS sequence"/>
</dbReference>
<name>W9V1G7_9GAMM</name>
<evidence type="ECO:0000313" key="2">
    <source>
        <dbReference type="EMBL" id="EXJ10801.1"/>
    </source>
</evidence>
<evidence type="ECO:0000313" key="3">
    <source>
        <dbReference type="Proteomes" id="UP000019464"/>
    </source>
</evidence>
<dbReference type="NCBIfam" id="TIGR01244">
    <property type="entry name" value="TIGR01244 family sulfur transferase"/>
    <property type="match status" value="1"/>
</dbReference>
<evidence type="ECO:0000259" key="1">
    <source>
        <dbReference type="Pfam" id="PF04273"/>
    </source>
</evidence>
<gene>
    <name evidence="2" type="ORF">D791_02166</name>
</gene>
<reference evidence="3" key="1">
    <citation type="submission" date="2012-11" db="EMBL/GenBank/DDBJ databases">
        <authorList>
            <person name="Singh A."/>
            <person name="Pinnaka A.K."/>
            <person name="Vaidya B."/>
        </authorList>
    </citation>
    <scope>NUCLEOTIDE SEQUENCE [LARGE SCALE GENOMIC DNA]</scope>
    <source>
        <strain evidence="3">AK23</strain>
    </source>
</reference>
<keyword evidence="3" id="KW-1185">Reference proteome</keyword>
<accession>W9V1G7</accession>
<organism evidence="2 3">
    <name type="scientific">Nitrincola nitratireducens</name>
    <dbReference type="NCBI Taxonomy" id="1229521"/>
    <lineage>
        <taxon>Bacteria</taxon>
        <taxon>Pseudomonadati</taxon>
        <taxon>Pseudomonadota</taxon>
        <taxon>Gammaproteobacteria</taxon>
        <taxon>Oceanospirillales</taxon>
        <taxon>Oceanospirillaceae</taxon>
        <taxon>Nitrincola</taxon>
    </lineage>
</organism>
<reference evidence="2 3" key="2">
    <citation type="journal article" date="2015" name="Syst. Appl. Microbiol.">
        <title>Nitrincola nitratireducens sp. nov. isolated from a haloalkaline crater lake.</title>
        <authorList>
            <person name="Singh A."/>
            <person name="Vaidya B."/>
            <person name="Tanuku N.R."/>
            <person name="Pinnaka A.K."/>
        </authorList>
    </citation>
    <scope>NUCLEOTIDE SEQUENCE [LARGE SCALE GENOMIC DNA]</scope>
    <source>
        <strain evidence="2 3">AK23</strain>
    </source>
</reference>
<feature type="domain" description="Beta-lactamase hydrolase-like protein phosphatase-like" evidence="1">
    <location>
        <begin position="2"/>
        <end position="108"/>
    </location>
</feature>
<proteinExistence type="predicted"/>
<dbReference type="Pfam" id="PF04273">
    <property type="entry name" value="BLH_phosphatase"/>
    <property type="match status" value="1"/>
</dbReference>
<dbReference type="OrthoDB" id="9802771at2"/>
<comment type="caution">
    <text evidence="2">The sequence shown here is derived from an EMBL/GenBank/DDBJ whole genome shotgun (WGS) entry which is preliminary data.</text>
</comment>
<dbReference type="EMBL" id="AONB01000010">
    <property type="protein sequence ID" value="EXJ10801.1"/>
    <property type="molecule type" value="Genomic_DNA"/>
</dbReference>
<dbReference type="InterPro" id="IPR029021">
    <property type="entry name" value="Prot-tyrosine_phosphatase-like"/>
</dbReference>
<dbReference type="InterPro" id="IPR005939">
    <property type="entry name" value="BLH_phosphatase-like"/>
</dbReference>
<dbReference type="Gene3D" id="3.90.190.10">
    <property type="entry name" value="Protein tyrosine phosphatase superfamily"/>
    <property type="match status" value="1"/>
</dbReference>
<dbReference type="STRING" id="1229521.D791_02166"/>
<dbReference type="RefSeq" id="WP_036511019.1">
    <property type="nucleotide sequence ID" value="NZ_AONB01000010.1"/>
</dbReference>